<evidence type="ECO:0000313" key="1">
    <source>
        <dbReference type="EMBL" id="MCQ8118458.1"/>
    </source>
</evidence>
<protein>
    <submittedName>
        <fullName evidence="1">DUF723 domain-containing protein</fullName>
    </submittedName>
</protein>
<name>A0ABT1TWJ7_9GAMM</name>
<dbReference type="InterPro" id="IPR007929">
    <property type="entry name" value="DUF723"/>
</dbReference>
<gene>
    <name evidence="1" type="ORF">NP589_13560</name>
</gene>
<dbReference type="RefSeq" id="WP_256607479.1">
    <property type="nucleotide sequence ID" value="NZ_JANIBL010000041.1"/>
</dbReference>
<reference evidence="1 2" key="1">
    <citation type="submission" date="2022-07" db="EMBL/GenBank/DDBJ databases">
        <title>Methylomonas rivi sp. nov., Methylomonas rosea sp. nov., Methylomonas aureus sp. nov. and Methylomonas subterranea sp. nov., four novel methanotrophs isolated from a freshwater creek and the deep terrestrial subsurface.</title>
        <authorList>
            <person name="Abin C."/>
            <person name="Sankaranarayanan K."/>
            <person name="Garner C."/>
            <person name="Sindelar R."/>
            <person name="Kotary K."/>
            <person name="Garner R."/>
            <person name="Barclay S."/>
            <person name="Lawson P."/>
            <person name="Krumholz L."/>
        </authorList>
    </citation>
    <scope>NUCLEOTIDE SEQUENCE [LARGE SCALE GENOMIC DNA]</scope>
    <source>
        <strain evidence="1 2">WSC-7</strain>
    </source>
</reference>
<comment type="caution">
    <text evidence="1">The sequence shown here is derived from an EMBL/GenBank/DDBJ whole genome shotgun (WGS) entry which is preliminary data.</text>
</comment>
<sequence length="448" mass="51347">MKKRLTTEEFILKAIKIHGYLYDYGKTRYVGTNEKVIITCHEHGDFFQTPNKHLYGRGCPICGGSKQLTTDEWIAIVKRIHGDTYNYSKTNYINAKTPVTIICEAHGEFRQVPDKHRIGQGCPTCGIKKHKEYGEKLAAKAGEEFIQKAKSTHGEKYDYSKVKYSRSDKVVTIICKEHGEFYQTPDSHLVGSGCPKCIGRNRTLDEWIQLCKRKHNNNYSYEAVTFVKMSDKVTISCPKHGEFIQKAIDHMMGKGCPTCGARIPSTDEWIERARTVHGNTYDYSKAVYKNTISSVTIICYKHGEFMQRAGHHLEGRGCPSCAGSGYDKCKPGFFYIQLLDDKYIKFGITNNDPSIRMNNQEVKSIFKHKLKYAYKFIDGSHALRVELRIKKIFKSHCGLVERHKMPDGFTETLPISKLTMLRIKVLSEIVSIRKQEGKILFTPFEYKI</sequence>
<dbReference type="EMBL" id="JANIBL010000041">
    <property type="protein sequence ID" value="MCQ8118458.1"/>
    <property type="molecule type" value="Genomic_DNA"/>
</dbReference>
<accession>A0ABT1TWJ7</accession>
<evidence type="ECO:0000313" key="2">
    <source>
        <dbReference type="Proteomes" id="UP001524570"/>
    </source>
</evidence>
<proteinExistence type="predicted"/>
<dbReference type="Proteomes" id="UP001524570">
    <property type="component" value="Unassembled WGS sequence"/>
</dbReference>
<dbReference type="Pfam" id="PF05265">
    <property type="entry name" value="DUF723"/>
    <property type="match status" value="1"/>
</dbReference>
<keyword evidence="2" id="KW-1185">Reference proteome</keyword>
<organism evidence="1 2">
    <name type="scientific">Methylomonas rosea</name>
    <dbReference type="NCBI Taxonomy" id="2952227"/>
    <lineage>
        <taxon>Bacteria</taxon>
        <taxon>Pseudomonadati</taxon>
        <taxon>Pseudomonadota</taxon>
        <taxon>Gammaproteobacteria</taxon>
        <taxon>Methylococcales</taxon>
        <taxon>Methylococcaceae</taxon>
        <taxon>Methylomonas</taxon>
    </lineage>
</organism>